<dbReference type="PANTHER" id="PTHR30332">
    <property type="entry name" value="PROBABLE GENERAL SECRETION PATHWAY PROTEIN D"/>
    <property type="match status" value="1"/>
</dbReference>
<keyword evidence="6 10" id="KW-0811">Translocation</keyword>
<evidence type="ECO:0000256" key="11">
    <source>
        <dbReference type="RuleBase" id="RU004004"/>
    </source>
</evidence>
<evidence type="ECO:0000313" key="16">
    <source>
        <dbReference type="Proteomes" id="UP000076083"/>
    </source>
</evidence>
<evidence type="ECO:0000256" key="1">
    <source>
        <dbReference type="ARBA" id="ARBA00004442"/>
    </source>
</evidence>
<dbReference type="InterPro" id="IPR004846">
    <property type="entry name" value="T2SS/T3SS_dom"/>
</dbReference>
<evidence type="ECO:0000256" key="10">
    <source>
        <dbReference type="HAMAP-Rule" id="MF_02219"/>
    </source>
</evidence>
<evidence type="ECO:0000256" key="2">
    <source>
        <dbReference type="ARBA" id="ARBA00007032"/>
    </source>
</evidence>
<feature type="domain" description="SPI-1 type 3 secretion system secretin N0" evidence="14">
    <location>
        <begin position="35"/>
        <end position="101"/>
    </location>
</feature>
<comment type="similarity">
    <text evidence="2 10">Belongs to the bacterial secretin family. T3SS SctC subfamily.</text>
</comment>
<dbReference type="GO" id="GO:0030257">
    <property type="term" value="C:type III protein secretion system complex"/>
    <property type="evidence" value="ECO:0007669"/>
    <property type="project" value="UniProtKB-UniRule"/>
</dbReference>
<evidence type="ECO:0000256" key="3">
    <source>
        <dbReference type="ARBA" id="ARBA00022448"/>
    </source>
</evidence>
<sequence length="551" mass="60663" precursor="true">MSLRRFSLTLSWLCLSTAMLLPALAARADVYTFEAREQSARTFFSELSGSLGKPVIVSKAAAAKRIGGTFDLRTPQRTFERVSAQMGLIWYSDGQAIYLYDASEIKSAMMSLQTLTVAKLQAFLGRSGLHDVRYPLRHDGLRTFHVSGPPIYVDLVVQAAGLMDNQRSELLLGKQQIGVIQVRNTFVSDRNYELRDDKVTIPGLATVIEALLRGEKHEVEPSVAQGTASGVRGAMPLFPLEGLADTPSNQDPTAPRIIAREVAAGNIRVVAYPDTNSLLVKGLPEQVRFIENLVNALDTPKRHVELSLWIIDLHKDELNQLGINWQGAVKSGATFSASLNAGSATTLDGASFVTQVMALERTQRANVVSRPVILTQENVPAIFDNNRTFYAPLVGERSVDLQHVTYGTLVNVLPRFAHADEIEMSLNIEDGNEVESPGQGERQGALPTVGRTRISTVARVPQGKSLLVGGFTRDDHGEQIGRVPVLGAIPWIGRLFSYRQGRSANTVRVFLIQPKEIREAFEPATSEPGGQLLTPQQHERVRRMYFRMSEK</sequence>
<keyword evidence="9 10" id="KW-0998">Cell outer membrane</keyword>
<keyword evidence="8 10" id="KW-0472">Membrane</keyword>
<dbReference type="RefSeq" id="WP_063322256.1">
    <property type="nucleotide sequence ID" value="NZ_CP015225.1"/>
</dbReference>
<dbReference type="Pfam" id="PF21304">
    <property type="entry name" value="T3S_SPI-1_N0"/>
    <property type="match status" value="1"/>
</dbReference>
<evidence type="ECO:0000313" key="15">
    <source>
        <dbReference type="EMBL" id="AMZ71775.1"/>
    </source>
</evidence>
<evidence type="ECO:0000256" key="9">
    <source>
        <dbReference type="ARBA" id="ARBA00023237"/>
    </source>
</evidence>
<dbReference type="GO" id="GO:0030254">
    <property type="term" value="P:protein secretion by the type III secretion system"/>
    <property type="evidence" value="ECO:0007669"/>
    <property type="project" value="UniProtKB-UniRule"/>
</dbReference>
<reference evidence="15 16" key="2">
    <citation type="journal article" date="2018" name="Nature">
        <title>Mutant phenotypes for thousands of bacterial genes of unknown function.</title>
        <authorList>
            <person name="Price M.N."/>
            <person name="Wetmore K.M."/>
            <person name="Waters R.J."/>
            <person name="Callaghan M."/>
            <person name="Ray J."/>
            <person name="Liu H."/>
            <person name="Kuehl J.V."/>
            <person name="Melnyk R.A."/>
            <person name="Lamson J.S."/>
            <person name="Suh Y."/>
            <person name="Carlson H.K."/>
            <person name="Esquivel Z."/>
            <person name="Sadeeshkumar H."/>
            <person name="Chakraborty R."/>
            <person name="Zane G.M."/>
            <person name="Rubin B.E."/>
            <person name="Wall J.D."/>
            <person name="Visel A."/>
            <person name="Bristow J."/>
            <person name="Blow M.J."/>
            <person name="Arkin A.P."/>
            <person name="Deutschbauer A.M."/>
        </authorList>
    </citation>
    <scope>NUCLEOTIDE SEQUENCE [LARGE SCALE GENOMIC DNA]</scope>
    <source>
        <strain evidence="15 16">FW300-N2E2</strain>
    </source>
</reference>
<dbReference type="Proteomes" id="UP000076083">
    <property type="component" value="Chromosome"/>
</dbReference>
<evidence type="ECO:0000256" key="5">
    <source>
        <dbReference type="ARBA" id="ARBA00022927"/>
    </source>
</evidence>
<evidence type="ECO:0000256" key="4">
    <source>
        <dbReference type="ARBA" id="ARBA00022729"/>
    </source>
</evidence>
<keyword evidence="7" id="KW-0843">Virulence</keyword>
<dbReference type="Pfam" id="PF00263">
    <property type="entry name" value="Secretin"/>
    <property type="match status" value="1"/>
</dbReference>
<evidence type="ECO:0000259" key="13">
    <source>
        <dbReference type="Pfam" id="PF03958"/>
    </source>
</evidence>
<feature type="signal peptide" evidence="10">
    <location>
        <begin position="1"/>
        <end position="25"/>
    </location>
</feature>
<organism evidence="15 16">
    <name type="scientific">Pseudomonas fluorescens</name>
    <dbReference type="NCBI Taxonomy" id="294"/>
    <lineage>
        <taxon>Bacteria</taxon>
        <taxon>Pseudomonadati</taxon>
        <taxon>Pseudomonadota</taxon>
        <taxon>Gammaproteobacteria</taxon>
        <taxon>Pseudomonadales</taxon>
        <taxon>Pseudomonadaceae</taxon>
        <taxon>Pseudomonas</taxon>
    </lineage>
</organism>
<feature type="chain" id="PRO_5026410370" description="Type 3 secretion system secretin" evidence="10">
    <location>
        <begin position="26"/>
        <end position="551"/>
    </location>
</feature>
<comment type="function">
    <text evidence="10">Component of the type III secretion system (T3SS), also called injectisome, which is used to inject bacterial effector proteins into eukaryotic host cells. Forms a ring-shaped multimeric structure with an apparent central pore in the outer membrane.</text>
</comment>
<protein>
    <recommendedName>
        <fullName evidence="10">Type 3 secretion system secretin</fullName>
        <shortName evidence="10">T3SS secretin</shortName>
    </recommendedName>
</protein>
<dbReference type="InterPro" id="IPR003522">
    <property type="entry name" value="T3SS_OM_pore_YscC"/>
</dbReference>
<evidence type="ECO:0000259" key="14">
    <source>
        <dbReference type="Pfam" id="PF21304"/>
    </source>
</evidence>
<feature type="domain" description="Type II/III secretion system secretin-like" evidence="12">
    <location>
        <begin position="358"/>
        <end position="515"/>
    </location>
</feature>
<dbReference type="Pfam" id="PF03958">
    <property type="entry name" value="Secretin_N"/>
    <property type="match status" value="1"/>
</dbReference>
<accession>A0A159ZVM0</accession>
<evidence type="ECO:0000256" key="6">
    <source>
        <dbReference type="ARBA" id="ARBA00023010"/>
    </source>
</evidence>
<reference evidence="16" key="1">
    <citation type="submission" date="2016-04" db="EMBL/GenBank/DDBJ databases">
        <authorList>
            <person name="Ray J."/>
            <person name="Price M."/>
            <person name="Deutschbauer A."/>
        </authorList>
    </citation>
    <scope>NUCLEOTIDE SEQUENCE [LARGE SCALE GENOMIC DNA]</scope>
    <source>
        <strain evidence="16">FW300-N2E2</strain>
    </source>
</reference>
<keyword evidence="5 10" id="KW-0653">Protein transport</keyword>
<comment type="subcellular location">
    <subcellularLocation>
        <location evidence="1 10 11">Cell outer membrane</location>
    </subcellularLocation>
</comment>
<dbReference type="InterPro" id="IPR050810">
    <property type="entry name" value="Bact_Secretion_Sys_Channel"/>
</dbReference>
<dbReference type="EMBL" id="CP015225">
    <property type="protein sequence ID" value="AMZ71775.1"/>
    <property type="molecule type" value="Genomic_DNA"/>
</dbReference>
<dbReference type="PANTHER" id="PTHR30332:SF5">
    <property type="entry name" value="SPI-1 TYPE 3 SECRETION SYSTEM SECRETIN"/>
    <property type="match status" value="1"/>
</dbReference>
<proteinExistence type="inferred from homology"/>
<feature type="domain" description="NolW-like" evidence="13">
    <location>
        <begin position="179"/>
        <end position="302"/>
    </location>
</feature>
<dbReference type="Gene3D" id="3.30.1370.120">
    <property type="match status" value="2"/>
</dbReference>
<gene>
    <name evidence="10" type="primary">sctC</name>
    <name evidence="15" type="ORF">TK06_11985</name>
</gene>
<dbReference type="PROSITE" id="PS00875">
    <property type="entry name" value="T2SP_D"/>
    <property type="match status" value="1"/>
</dbReference>
<evidence type="ECO:0000256" key="8">
    <source>
        <dbReference type="ARBA" id="ARBA00023136"/>
    </source>
</evidence>
<keyword evidence="4 10" id="KW-0732">Signal</keyword>
<dbReference type="InterPro" id="IPR038591">
    <property type="entry name" value="NolW-like_sf"/>
</dbReference>
<evidence type="ECO:0000259" key="12">
    <source>
        <dbReference type="Pfam" id="PF00263"/>
    </source>
</evidence>
<dbReference type="NCBIfam" id="TIGR02516">
    <property type="entry name" value="type_III_yscC"/>
    <property type="match status" value="1"/>
</dbReference>
<dbReference type="Gene3D" id="3.55.50.30">
    <property type="match status" value="1"/>
</dbReference>
<dbReference type="HAMAP" id="MF_02219">
    <property type="entry name" value="Type_III_secretin"/>
    <property type="match status" value="1"/>
</dbReference>
<dbReference type="PRINTS" id="PR01337">
    <property type="entry name" value="TYPE3OMGPROT"/>
</dbReference>
<dbReference type="InterPro" id="IPR049034">
    <property type="entry name" value="T3S_SPI-1_N0"/>
</dbReference>
<dbReference type="InterPro" id="IPR004845">
    <property type="entry name" value="T2SS_GspD_CS"/>
</dbReference>
<name>A0A159ZVM0_PSEFL</name>
<dbReference type="GO" id="GO:0015627">
    <property type="term" value="C:type II protein secretion system complex"/>
    <property type="evidence" value="ECO:0007669"/>
    <property type="project" value="TreeGrafter"/>
</dbReference>
<dbReference type="InterPro" id="IPR005644">
    <property type="entry name" value="NolW-like"/>
</dbReference>
<keyword evidence="3 10" id="KW-0813">Transport</keyword>
<dbReference type="GO" id="GO:0009279">
    <property type="term" value="C:cell outer membrane"/>
    <property type="evidence" value="ECO:0007669"/>
    <property type="project" value="UniProtKB-SubCell"/>
</dbReference>
<comment type="subunit">
    <text evidence="10">The core secretion machinery of the T3SS is composed of approximately 20 different proteins, including cytoplasmic components, a base, an export apparatus and a needle. This subunit is part of the base, which anchors the injectisome in the bacterial cell envelope. Forms a stable homooligomeric complex.</text>
</comment>
<evidence type="ECO:0000256" key="7">
    <source>
        <dbReference type="ARBA" id="ARBA00023026"/>
    </source>
</evidence>
<dbReference type="AlphaFoldDB" id="A0A159ZVM0"/>